<protein>
    <recommendedName>
        <fullName evidence="10">Regulator of SigK</fullName>
    </recommendedName>
    <alternativeName>
        <fullName evidence="9">Sigma-K anti-sigma factor RskA</fullName>
    </alternativeName>
</protein>
<feature type="region of interest" description="Disordered" evidence="11">
    <location>
        <begin position="31"/>
        <end position="50"/>
    </location>
</feature>
<dbReference type="EMBL" id="CP018135">
    <property type="protein sequence ID" value="APF40952.1"/>
    <property type="molecule type" value="Genomic_DNA"/>
</dbReference>
<dbReference type="Proteomes" id="UP000183530">
    <property type="component" value="Chromosome"/>
</dbReference>
<dbReference type="RefSeq" id="WP_071894428.1">
    <property type="nucleotide sequence ID" value="NZ_CP018135.1"/>
</dbReference>
<feature type="transmembrane region" description="Helical" evidence="12">
    <location>
        <begin position="127"/>
        <end position="149"/>
    </location>
</feature>
<dbReference type="GO" id="GO:0005886">
    <property type="term" value="C:plasma membrane"/>
    <property type="evidence" value="ECO:0007669"/>
    <property type="project" value="UniProtKB-SubCell"/>
</dbReference>
<keyword evidence="4 12" id="KW-0812">Transmembrane</keyword>
<organism evidence="14 15">
    <name type="scientific">Neomicrococcus aestuarii</name>
    <dbReference type="NCBI Taxonomy" id="556325"/>
    <lineage>
        <taxon>Bacteria</taxon>
        <taxon>Bacillati</taxon>
        <taxon>Actinomycetota</taxon>
        <taxon>Actinomycetes</taxon>
        <taxon>Micrococcales</taxon>
        <taxon>Micrococcaceae</taxon>
        <taxon>Neomicrococcus</taxon>
    </lineage>
</organism>
<accession>A0A1L2ZPL5</accession>
<dbReference type="GO" id="GO:0016989">
    <property type="term" value="F:sigma factor antagonist activity"/>
    <property type="evidence" value="ECO:0007669"/>
    <property type="project" value="TreeGrafter"/>
</dbReference>
<keyword evidence="15" id="KW-1185">Reference proteome</keyword>
<keyword evidence="3" id="KW-1003">Cell membrane</keyword>
<evidence type="ECO:0000256" key="7">
    <source>
        <dbReference type="ARBA" id="ARBA00023136"/>
    </source>
</evidence>
<dbReference type="KEGG" id="nae:BHE16_07985"/>
<evidence type="ECO:0000256" key="8">
    <source>
        <dbReference type="ARBA" id="ARBA00023163"/>
    </source>
</evidence>
<evidence type="ECO:0000256" key="6">
    <source>
        <dbReference type="ARBA" id="ARBA00023015"/>
    </source>
</evidence>
<gene>
    <name evidence="14" type="ORF">BHE16_07985</name>
</gene>
<dbReference type="InterPro" id="IPR041916">
    <property type="entry name" value="Anti_sigma_zinc_sf"/>
</dbReference>
<evidence type="ECO:0000256" key="9">
    <source>
        <dbReference type="ARBA" id="ARBA00029829"/>
    </source>
</evidence>
<evidence type="ECO:0000256" key="10">
    <source>
        <dbReference type="ARBA" id="ARBA00030803"/>
    </source>
</evidence>
<evidence type="ECO:0000256" key="12">
    <source>
        <dbReference type="SAM" id="Phobius"/>
    </source>
</evidence>
<feature type="compositionally biased region" description="Basic and acidic residues" evidence="11">
    <location>
        <begin position="31"/>
        <end position="48"/>
    </location>
</feature>
<keyword evidence="6" id="KW-0805">Transcription regulation</keyword>
<keyword evidence="5 12" id="KW-1133">Transmembrane helix</keyword>
<dbReference type="GO" id="GO:0006417">
    <property type="term" value="P:regulation of translation"/>
    <property type="evidence" value="ECO:0007669"/>
    <property type="project" value="TreeGrafter"/>
</dbReference>
<keyword evidence="7 12" id="KW-0472">Membrane</keyword>
<evidence type="ECO:0000256" key="11">
    <source>
        <dbReference type="SAM" id="MobiDB-lite"/>
    </source>
</evidence>
<keyword evidence="8" id="KW-0804">Transcription</keyword>
<dbReference type="InterPro" id="IPR051474">
    <property type="entry name" value="Anti-sigma-K/W_factor"/>
</dbReference>
<evidence type="ECO:0000313" key="14">
    <source>
        <dbReference type="EMBL" id="APF40952.1"/>
    </source>
</evidence>
<dbReference type="OrthoDB" id="153510at2"/>
<dbReference type="InterPro" id="IPR018764">
    <property type="entry name" value="RskA_C"/>
</dbReference>
<name>A0A1L2ZPL5_9MICC</name>
<dbReference type="Pfam" id="PF10099">
    <property type="entry name" value="RskA_C"/>
    <property type="match status" value="1"/>
</dbReference>
<reference evidence="14 15" key="1">
    <citation type="submission" date="2016-11" db="EMBL/GenBank/DDBJ databases">
        <title>Genome sequencing of Zhihengliuella aestuarii B18 antagonistic to Plasmodiophora brassicae.</title>
        <authorList>
            <person name="Luo Y."/>
        </authorList>
    </citation>
    <scope>NUCLEOTIDE SEQUENCE [LARGE SCALE GENOMIC DNA]</scope>
    <source>
        <strain evidence="14 15">B18</strain>
    </source>
</reference>
<evidence type="ECO:0000259" key="13">
    <source>
        <dbReference type="Pfam" id="PF10099"/>
    </source>
</evidence>
<evidence type="ECO:0000256" key="4">
    <source>
        <dbReference type="ARBA" id="ARBA00022692"/>
    </source>
</evidence>
<comment type="subcellular location">
    <subcellularLocation>
        <location evidence="2">Cell membrane</location>
    </subcellularLocation>
    <subcellularLocation>
        <location evidence="1">Membrane</location>
        <topology evidence="1">Single-pass membrane protein</topology>
    </subcellularLocation>
</comment>
<evidence type="ECO:0000256" key="3">
    <source>
        <dbReference type="ARBA" id="ARBA00022475"/>
    </source>
</evidence>
<dbReference type="PANTHER" id="PTHR37461:SF1">
    <property type="entry name" value="ANTI-SIGMA-K FACTOR RSKA"/>
    <property type="match status" value="1"/>
</dbReference>
<dbReference type="PANTHER" id="PTHR37461">
    <property type="entry name" value="ANTI-SIGMA-K FACTOR RSKA"/>
    <property type="match status" value="1"/>
</dbReference>
<evidence type="ECO:0000256" key="2">
    <source>
        <dbReference type="ARBA" id="ARBA00004236"/>
    </source>
</evidence>
<evidence type="ECO:0000256" key="1">
    <source>
        <dbReference type="ARBA" id="ARBA00004167"/>
    </source>
</evidence>
<evidence type="ECO:0000313" key="15">
    <source>
        <dbReference type="Proteomes" id="UP000183530"/>
    </source>
</evidence>
<dbReference type="Gene3D" id="1.10.10.1320">
    <property type="entry name" value="Anti-sigma factor, zinc-finger domain"/>
    <property type="match status" value="1"/>
</dbReference>
<proteinExistence type="predicted"/>
<dbReference type="AlphaFoldDB" id="A0A1L2ZPL5"/>
<evidence type="ECO:0000256" key="5">
    <source>
        <dbReference type="ARBA" id="ARBA00022989"/>
    </source>
</evidence>
<feature type="domain" description="Anti-sigma K factor RskA C-terminal" evidence="13">
    <location>
        <begin position="128"/>
        <end position="274"/>
    </location>
</feature>
<sequence>MDKNNDELSSDFEPSSLNALNALNALSDAEREQVLRQAEESETARQEFDSFQETAALLSLGTTPTEPPARLKANLMNAISGVVQVPAEPTAAAEPEIQTEPEIQAETEIQTKPEARTEPPKNSHQKFFALAASVLLVTAGGLGVVAWNLNEQQQALNERATALATERDGMMQILSAPDMKSKLQTLDDGATVRLSYSVASGMMAVSTTGMPDLPEDKGYELWLISAEGAKPAGMLDASEAEGMKMISGSMSDVTHFGITVEPAGGSDAPTSDPIILQAL</sequence>
<dbReference type="STRING" id="556325.BHE16_07985"/>